<dbReference type="InterPro" id="IPR050090">
    <property type="entry name" value="Tyrosine_recombinase_XerCD"/>
</dbReference>
<dbReference type="EMBL" id="LC066374">
    <property type="protein sequence ID" value="BAT26884.1"/>
    <property type="molecule type" value="Genomic_DNA"/>
</dbReference>
<dbReference type="InterPro" id="IPR011010">
    <property type="entry name" value="DNA_brk_join_enz"/>
</dbReference>
<comment type="similarity">
    <text evidence="1">Belongs to the 'phage' integrase family.</text>
</comment>
<feature type="domain" description="Tyr recombinase" evidence="6">
    <location>
        <begin position="321"/>
        <end position="519"/>
    </location>
</feature>
<evidence type="ECO:0000256" key="1">
    <source>
        <dbReference type="ARBA" id="ARBA00008857"/>
    </source>
</evidence>
<keyword evidence="3 5" id="KW-0238">DNA-binding</keyword>
<evidence type="ECO:0000313" key="8">
    <source>
        <dbReference type="EMBL" id="BAT26884.1"/>
    </source>
</evidence>
<dbReference type="InterPro" id="IPR046668">
    <property type="entry name" value="DUF6538"/>
</dbReference>
<dbReference type="PROSITE" id="PS51900">
    <property type="entry name" value="CB"/>
    <property type="match status" value="1"/>
</dbReference>
<dbReference type="PANTHER" id="PTHR30349">
    <property type="entry name" value="PHAGE INTEGRASE-RELATED"/>
    <property type="match status" value="1"/>
</dbReference>
<dbReference type="SUPFAM" id="SSF56349">
    <property type="entry name" value="DNA breaking-rejoining enzymes"/>
    <property type="match status" value="1"/>
</dbReference>
<dbReference type="InterPro" id="IPR010998">
    <property type="entry name" value="Integrase_recombinase_N"/>
</dbReference>
<protein>
    <submittedName>
        <fullName evidence="8">Phage integrase family protein</fullName>
    </submittedName>
</protein>
<dbReference type="AlphaFoldDB" id="A0A0P0YZ31"/>
<dbReference type="CDD" id="cd01184">
    <property type="entry name" value="INT_C_like_1"/>
    <property type="match status" value="1"/>
</dbReference>
<evidence type="ECO:0000256" key="5">
    <source>
        <dbReference type="PROSITE-ProRule" id="PRU01248"/>
    </source>
</evidence>
<evidence type="ECO:0000256" key="3">
    <source>
        <dbReference type="ARBA" id="ARBA00023125"/>
    </source>
</evidence>
<evidence type="ECO:0000256" key="4">
    <source>
        <dbReference type="ARBA" id="ARBA00023172"/>
    </source>
</evidence>
<dbReference type="GO" id="GO:0015074">
    <property type="term" value="P:DNA integration"/>
    <property type="evidence" value="ECO:0007669"/>
    <property type="project" value="UniProtKB-KW"/>
</dbReference>
<dbReference type="RefSeq" id="WP_060576905.1">
    <property type="nucleotide sequence ID" value="NZ_BBWN01000016.1"/>
</dbReference>
<name>A0A0P0YZ31_9HYPH</name>
<sequence>MGLRMVAPWRHPDSGIFWYRRKVPGDLRPLVGKTEVRLSLRTRDPAAARVEFTRVAAEIELQWASLRRGVQPVSHRQAVAIAGEIYREIVATYADNPQDRTGWRGDLVTDQALFTPKKVRMSFAGDEALMRGILERVRSSYYMDRVEAFLSARGMIVSEDAKQAIHTAVGQAIVQAREHLDRMAGGDYRPDPDATRFPELAPIEPAIPQTSPVTESADRYSLSAVFEAYAKEQGLAPTTLKAWRRIIRSIAREHPDIRTIDKTWCLAWKDALLNRGLSAGTVNNGYLAALRATCTWAKKNDRIKESPLTEVAVTQKKKAPIRSLGYTDDEANRILSAALLAPEGRITPKYASARRWLPWLCAYTGARVGEIGQLRKQDVIETRGIPLIFITPDAGTTKNERSRYVAIHPHLIEQGFLDFVSGQGSGPLFYDPSRMRGGSVENPQYKKVGERIASWVRSIGITDPVLQPNHAWRHRFKTLARRHDLDPGTVTYMQGHAFKTEGDLYGDHEPEVLLREIAKLPAYSVTNGT</sequence>
<dbReference type="Gene3D" id="1.10.150.130">
    <property type="match status" value="1"/>
</dbReference>
<evidence type="ECO:0000259" key="6">
    <source>
        <dbReference type="PROSITE" id="PS51898"/>
    </source>
</evidence>
<evidence type="ECO:0000259" key="7">
    <source>
        <dbReference type="PROSITE" id="PS51900"/>
    </source>
</evidence>
<dbReference type="PROSITE" id="PS51898">
    <property type="entry name" value="TYR_RECOMBINASE"/>
    <property type="match status" value="1"/>
</dbReference>
<dbReference type="Pfam" id="PF20172">
    <property type="entry name" value="DUF6538"/>
    <property type="match status" value="1"/>
</dbReference>
<feature type="domain" description="Core-binding (CB)" evidence="7">
    <location>
        <begin position="220"/>
        <end position="298"/>
    </location>
</feature>
<keyword evidence="2" id="KW-0229">DNA integration</keyword>
<keyword evidence="4" id="KW-0233">DNA recombination</keyword>
<dbReference type="GO" id="GO:0003677">
    <property type="term" value="F:DNA binding"/>
    <property type="evidence" value="ECO:0007669"/>
    <property type="project" value="UniProtKB-UniRule"/>
</dbReference>
<accession>A0A0P0YZ31</accession>
<dbReference type="InterPro" id="IPR002104">
    <property type="entry name" value="Integrase_catalytic"/>
</dbReference>
<evidence type="ECO:0000256" key="2">
    <source>
        <dbReference type="ARBA" id="ARBA00022908"/>
    </source>
</evidence>
<dbReference type="InterPro" id="IPR044068">
    <property type="entry name" value="CB"/>
</dbReference>
<dbReference type="PANTHER" id="PTHR30349:SF41">
    <property type="entry name" value="INTEGRASE_RECOMBINASE PROTEIN MJ0367-RELATED"/>
    <property type="match status" value="1"/>
</dbReference>
<dbReference type="Gene3D" id="1.10.443.10">
    <property type="entry name" value="Intergrase catalytic core"/>
    <property type="match status" value="1"/>
</dbReference>
<dbReference type="InterPro" id="IPR013762">
    <property type="entry name" value="Integrase-like_cat_sf"/>
</dbReference>
<dbReference type="GO" id="GO:0006310">
    <property type="term" value="P:DNA recombination"/>
    <property type="evidence" value="ECO:0007669"/>
    <property type="project" value="UniProtKB-KW"/>
</dbReference>
<proteinExistence type="inferred from homology"/>
<organism evidence="8">
    <name type="scientific">Aurantimonas coralicida</name>
    <dbReference type="NCBI Taxonomy" id="182270"/>
    <lineage>
        <taxon>Bacteria</taxon>
        <taxon>Pseudomonadati</taxon>
        <taxon>Pseudomonadota</taxon>
        <taxon>Alphaproteobacteria</taxon>
        <taxon>Hyphomicrobiales</taxon>
        <taxon>Aurantimonadaceae</taxon>
        <taxon>Aurantimonas</taxon>
    </lineage>
</organism>
<reference evidence="8" key="1">
    <citation type="journal article" date="2015" name="Proc. Natl. Acad. Sci. U.S.A.">
        <title>Bacterial clade with the ribosomal RNA operon on a small plasmid rather than the chromosome.</title>
        <authorList>
            <person name="Anda M."/>
            <person name="Ohtsubo Y."/>
            <person name="Okubo T."/>
            <person name="Sugawara M."/>
            <person name="Nagata Y."/>
            <person name="Tsuda M."/>
            <person name="Minamisawa K."/>
            <person name="Mitsui H."/>
        </authorList>
    </citation>
    <scope>NUCLEOTIDE SEQUENCE</scope>
    <source>
        <strain evidence="8">DSM 14790</strain>
    </source>
</reference>